<keyword evidence="4" id="KW-1185">Reference proteome</keyword>
<dbReference type="PATRIC" id="fig|1136941.3.peg.958"/>
<accession>A0A0N9NAB5</accession>
<keyword evidence="1" id="KW-0812">Transmembrane</keyword>
<reference evidence="4" key="1">
    <citation type="submission" date="2015-06" db="EMBL/GenBank/DDBJ databases">
        <title>Complete genome sequence and metabolic analysis of phthalate degradation pathway in Gordonia sp. QH-11.</title>
        <authorList>
            <person name="Jin D."/>
            <person name="Kong X."/>
            <person name="Bai Z."/>
        </authorList>
    </citation>
    <scope>NUCLEOTIDE SEQUENCE [LARGE SCALE GENOMIC DNA]</scope>
    <source>
        <strain evidence="4">QH-11</strain>
    </source>
</reference>
<keyword evidence="2" id="KW-0732">Signal</keyword>
<dbReference type="AlphaFoldDB" id="A0A0N9NAB5"/>
<dbReference type="EMBL" id="CP011853">
    <property type="protein sequence ID" value="ALG83940.1"/>
    <property type="molecule type" value="Genomic_DNA"/>
</dbReference>
<dbReference type="SUPFAM" id="SSF50242">
    <property type="entry name" value="TIMP-like"/>
    <property type="match status" value="1"/>
</dbReference>
<evidence type="ECO:0008006" key="5">
    <source>
        <dbReference type="Google" id="ProtNLM"/>
    </source>
</evidence>
<evidence type="ECO:0000256" key="2">
    <source>
        <dbReference type="SAM" id="SignalP"/>
    </source>
</evidence>
<evidence type="ECO:0000256" key="1">
    <source>
        <dbReference type="SAM" id="Phobius"/>
    </source>
</evidence>
<dbReference type="KEGG" id="goq:ACH46_04700"/>
<gene>
    <name evidence="3" type="ORF">ACH46_04700</name>
</gene>
<feature type="transmembrane region" description="Helical" evidence="1">
    <location>
        <begin position="167"/>
        <end position="187"/>
    </location>
</feature>
<feature type="signal peptide" evidence="2">
    <location>
        <begin position="1"/>
        <end position="26"/>
    </location>
</feature>
<feature type="chain" id="PRO_5039053836" description="Tissue inhibitor of metalloproteinase" evidence="2">
    <location>
        <begin position="27"/>
        <end position="195"/>
    </location>
</feature>
<dbReference type="Proteomes" id="UP000063789">
    <property type="component" value="Chromosome"/>
</dbReference>
<evidence type="ECO:0000313" key="3">
    <source>
        <dbReference type="EMBL" id="ALG83940.1"/>
    </source>
</evidence>
<protein>
    <recommendedName>
        <fullName evidence="5">Tissue inhibitor of metalloproteinase</fullName>
    </recommendedName>
</protein>
<organism evidence="3 4">
    <name type="scientific">Gordonia phthalatica</name>
    <dbReference type="NCBI Taxonomy" id="1136941"/>
    <lineage>
        <taxon>Bacteria</taxon>
        <taxon>Bacillati</taxon>
        <taxon>Actinomycetota</taxon>
        <taxon>Actinomycetes</taxon>
        <taxon>Mycobacteriales</taxon>
        <taxon>Gordoniaceae</taxon>
        <taxon>Gordonia</taxon>
    </lineage>
</organism>
<reference evidence="3 4" key="2">
    <citation type="journal article" date="2017" name="Int. J. Syst. Evol. Microbiol.">
        <title>Gordonia phthalatica sp. nov., a di-n-butyl phthalate-degrading bacterium isolated from activated sludge.</title>
        <authorList>
            <person name="Jin D."/>
            <person name="Kong X."/>
            <person name="Jia M."/>
            <person name="Yu X."/>
            <person name="Wang X."/>
            <person name="Zhuang X."/>
            <person name="Deng Y."/>
            <person name="Bai Z."/>
        </authorList>
    </citation>
    <scope>NUCLEOTIDE SEQUENCE [LARGE SCALE GENOMIC DNA]</scope>
    <source>
        <strain evidence="3 4">QH-11</strain>
    </source>
</reference>
<keyword evidence="1" id="KW-1133">Transmembrane helix</keyword>
<keyword evidence="1" id="KW-0472">Membrane</keyword>
<proteinExistence type="predicted"/>
<dbReference type="InterPro" id="IPR008993">
    <property type="entry name" value="TIMP-like_OB-fold"/>
</dbReference>
<dbReference type="Gene3D" id="2.40.50.120">
    <property type="match status" value="1"/>
</dbReference>
<dbReference type="RefSeq" id="WP_062391904.1">
    <property type="nucleotide sequence ID" value="NZ_CP011853.1"/>
</dbReference>
<name>A0A0N9NAB5_9ACTN</name>
<dbReference type="OrthoDB" id="4375921at2"/>
<sequence length="195" mass="20350">MMLRLISRILAAVALLAVTVSGAAWAGAGEACACSCMPSTPEETAARAEAIVVGKALSQREKGLRRVYVFEVSSSYKTRVHQRIEIWTASQGPACGLDLTAGEQRSVVLYQQTSPDGDSPIGSWSANSCSNLNALSPMPAAAGPRLDPIAGSAIDDDAGRSLTRSPWVVAGWALAGVVVVVGGALAVRRRRRTDS</sequence>
<evidence type="ECO:0000313" key="4">
    <source>
        <dbReference type="Proteomes" id="UP000063789"/>
    </source>
</evidence>